<keyword evidence="2" id="KW-0328">Glycosyltransferase</keyword>
<dbReference type="GO" id="GO:0016757">
    <property type="term" value="F:glycosyltransferase activity"/>
    <property type="evidence" value="ECO:0007669"/>
    <property type="project" value="UniProtKB-KW"/>
</dbReference>
<name>A0A381W8G1_9ZZZZ</name>
<dbReference type="Pfam" id="PF00535">
    <property type="entry name" value="Glycos_transf_2"/>
    <property type="match status" value="1"/>
</dbReference>
<organism evidence="6">
    <name type="scientific">marine metagenome</name>
    <dbReference type="NCBI Taxonomy" id="408172"/>
    <lineage>
        <taxon>unclassified sequences</taxon>
        <taxon>metagenomes</taxon>
        <taxon>ecological metagenomes</taxon>
    </lineage>
</organism>
<feature type="transmembrane region" description="Helical" evidence="4">
    <location>
        <begin position="302"/>
        <end position="321"/>
    </location>
</feature>
<feature type="transmembrane region" description="Helical" evidence="4">
    <location>
        <begin position="275"/>
        <end position="296"/>
    </location>
</feature>
<reference evidence="6" key="1">
    <citation type="submission" date="2018-05" db="EMBL/GenBank/DDBJ databases">
        <authorList>
            <person name="Lanie J.A."/>
            <person name="Ng W.-L."/>
            <person name="Kazmierczak K.M."/>
            <person name="Andrzejewski T.M."/>
            <person name="Davidsen T.M."/>
            <person name="Wayne K.J."/>
            <person name="Tettelin H."/>
            <person name="Glass J.I."/>
            <person name="Rusch D."/>
            <person name="Podicherti R."/>
            <person name="Tsui H.-C.T."/>
            <person name="Winkler M.E."/>
        </authorList>
    </citation>
    <scope>NUCLEOTIDE SEQUENCE</scope>
</reference>
<dbReference type="SUPFAM" id="SSF53448">
    <property type="entry name" value="Nucleotide-diphospho-sugar transferases"/>
    <property type="match status" value="1"/>
</dbReference>
<dbReference type="InterPro" id="IPR001173">
    <property type="entry name" value="Glyco_trans_2-like"/>
</dbReference>
<dbReference type="PANTHER" id="PTHR43179">
    <property type="entry name" value="RHAMNOSYLTRANSFERASE WBBL"/>
    <property type="match status" value="1"/>
</dbReference>
<evidence type="ECO:0000313" key="6">
    <source>
        <dbReference type="EMBL" id="SVA48846.1"/>
    </source>
</evidence>
<gene>
    <name evidence="6" type="ORF">METZ01_LOCUS101700</name>
</gene>
<protein>
    <recommendedName>
        <fullName evidence="5">Glycosyltransferase 2-like domain-containing protein</fullName>
    </recommendedName>
</protein>
<evidence type="ECO:0000259" key="5">
    <source>
        <dbReference type="Pfam" id="PF00535"/>
    </source>
</evidence>
<dbReference type="Gene3D" id="3.90.550.10">
    <property type="entry name" value="Spore Coat Polysaccharide Biosynthesis Protein SpsA, Chain A"/>
    <property type="match status" value="1"/>
</dbReference>
<accession>A0A381W8G1</accession>
<comment type="similarity">
    <text evidence="1">Belongs to the glycosyltransferase 2 family.</text>
</comment>
<keyword evidence="3" id="KW-0808">Transferase</keyword>
<feature type="domain" description="Glycosyltransferase 2-like" evidence="5">
    <location>
        <begin position="27"/>
        <end position="200"/>
    </location>
</feature>
<dbReference type="InterPro" id="IPR029044">
    <property type="entry name" value="Nucleotide-diphossugar_trans"/>
</dbReference>
<evidence type="ECO:0000256" key="1">
    <source>
        <dbReference type="ARBA" id="ARBA00006739"/>
    </source>
</evidence>
<keyword evidence="4" id="KW-0812">Transmembrane</keyword>
<proteinExistence type="inferred from homology"/>
<evidence type="ECO:0000256" key="3">
    <source>
        <dbReference type="ARBA" id="ARBA00022679"/>
    </source>
</evidence>
<keyword evidence="4" id="KW-0472">Membrane</keyword>
<dbReference type="EMBL" id="UINC01011032">
    <property type="protein sequence ID" value="SVA48846.1"/>
    <property type="molecule type" value="Genomic_DNA"/>
</dbReference>
<dbReference type="PANTHER" id="PTHR43179:SF12">
    <property type="entry name" value="GALACTOFURANOSYLTRANSFERASE GLFT2"/>
    <property type="match status" value="1"/>
</dbReference>
<dbReference type="CDD" id="cd04186">
    <property type="entry name" value="GT_2_like_c"/>
    <property type="match status" value="1"/>
</dbReference>
<evidence type="ECO:0000256" key="4">
    <source>
        <dbReference type="SAM" id="Phobius"/>
    </source>
</evidence>
<evidence type="ECO:0000256" key="2">
    <source>
        <dbReference type="ARBA" id="ARBA00022676"/>
    </source>
</evidence>
<keyword evidence="4" id="KW-1133">Transmembrane helix</keyword>
<sequence>MLPLFSGNIGQGANPLTLDTSALPLVSIIIPHYNGIEILSECLDSLKATTYPEIELLVVDNGSTDDSVDWVAENHPDVRLIKNASNEGYAGGCNGGAQVAKGELLVFLNNDTIQEEGWIEPLVETLQSDSDVAAVQPKILNYFERDLFDYAGGSGGAMDLLCFPFARGRLFLTQEKDMGQYDDETDIFWASGTAFMVRRSDFEAAGRFDESFFAHQEEIDLQWRLHLMRRRSRVNPKSVVYHKNAVTLPAQSLKKQYLNHRNSMLMLLSNYSLPLMLYLFPIRLALEIVAIFYSLALVDFRHVFGILQSLIWILFHPHVILKRRRRVKSIRQLKDREVISRMYKGSVVLQYYIFKKRNYRDLVSSPD</sequence>
<dbReference type="AlphaFoldDB" id="A0A381W8G1"/>